<gene>
    <name evidence="1" type="ORF">ALGA_0165</name>
</gene>
<evidence type="ECO:0000313" key="2">
    <source>
        <dbReference type="Proteomes" id="UP000218267"/>
    </source>
</evidence>
<protein>
    <submittedName>
        <fullName evidence="1">Uncharacterized protein</fullName>
    </submittedName>
</protein>
<accession>A0A1Y1CE17</accession>
<reference evidence="2" key="2">
    <citation type="journal article" date="2020" name="Antonie Van Leeuwenhoek">
        <title>Labilibaculum antarcticum sp. nov., a novel facultative anaerobic, psychrotorelant bacterium isolated from marine sediment of Antarctica.</title>
        <authorList>
            <person name="Watanabe M."/>
            <person name="Kojima H."/>
            <person name="Fukui M."/>
        </authorList>
    </citation>
    <scope>NUCLEOTIDE SEQUENCE [LARGE SCALE GENOMIC DNA]</scope>
    <source>
        <strain evidence="2">SPP2</strain>
    </source>
</reference>
<dbReference type="RefSeq" id="WP_096427496.1">
    <property type="nucleotide sequence ID" value="NZ_AP018042.1"/>
</dbReference>
<organism evidence="1 2">
    <name type="scientific">Labilibaculum antarcticum</name>
    <dbReference type="NCBI Taxonomy" id="1717717"/>
    <lineage>
        <taxon>Bacteria</taxon>
        <taxon>Pseudomonadati</taxon>
        <taxon>Bacteroidota</taxon>
        <taxon>Bacteroidia</taxon>
        <taxon>Marinilabiliales</taxon>
        <taxon>Marinifilaceae</taxon>
        <taxon>Labilibaculum</taxon>
    </lineage>
</organism>
<keyword evidence="2" id="KW-1185">Reference proteome</keyword>
<dbReference type="EMBL" id="AP018042">
    <property type="protein sequence ID" value="BAX78560.1"/>
    <property type="molecule type" value="Genomic_DNA"/>
</dbReference>
<dbReference type="AlphaFoldDB" id="A0A1Y1CE17"/>
<sequence>MKYYLLSTLFVFVVSIQVGTSQCRDFAKTNCKPKLENYVHDGNYNGVFLNQQEEVELHKAFFTGQEYRIVVGGEEHMPKIHFKITDSDQNLIFDNEESNYIDHFDFELDEAKTLVISLDFIKEEPTGLKLESGCVSILFGMKL</sequence>
<evidence type="ECO:0000313" key="1">
    <source>
        <dbReference type="EMBL" id="BAX78560.1"/>
    </source>
</evidence>
<dbReference type="KEGG" id="mbas:ALGA_0165"/>
<proteinExistence type="predicted"/>
<dbReference type="OrthoDB" id="1119203at2"/>
<dbReference type="Proteomes" id="UP000218267">
    <property type="component" value="Chromosome"/>
</dbReference>
<name>A0A1Y1CE17_9BACT</name>
<reference evidence="1 2" key="1">
    <citation type="journal article" date="2018" name="Mar. Genomics">
        <title>Complete genome sequence of Marinifilaceae bacterium strain SPP2, isolated from the Antarctic marine sediment.</title>
        <authorList>
            <person name="Watanabe M."/>
            <person name="Kojima H."/>
            <person name="Fukui M."/>
        </authorList>
    </citation>
    <scope>NUCLEOTIDE SEQUENCE [LARGE SCALE GENOMIC DNA]</scope>
    <source>
        <strain evidence="1 2">SPP2</strain>
    </source>
</reference>